<dbReference type="SUPFAM" id="SSF48498">
    <property type="entry name" value="Tetracyclin repressor-like, C-terminal domain"/>
    <property type="match status" value="1"/>
</dbReference>
<comment type="caution">
    <text evidence="5">The sequence shown here is derived from an EMBL/GenBank/DDBJ whole genome shotgun (WGS) entry which is preliminary data.</text>
</comment>
<dbReference type="InterPro" id="IPR036271">
    <property type="entry name" value="Tet_transcr_reg_TetR-rel_C_sf"/>
</dbReference>
<dbReference type="GO" id="GO:0003700">
    <property type="term" value="F:DNA-binding transcription factor activity"/>
    <property type="evidence" value="ECO:0007669"/>
    <property type="project" value="TreeGrafter"/>
</dbReference>
<dbReference type="GO" id="GO:0000976">
    <property type="term" value="F:transcription cis-regulatory region binding"/>
    <property type="evidence" value="ECO:0007669"/>
    <property type="project" value="TreeGrafter"/>
</dbReference>
<gene>
    <name evidence="5" type="ORF">FNL38_10688</name>
</gene>
<sequence>MFMTSHRSEPGAAGARRSRGGRPTLEQATALDHAIREGALAMFLEHGYEGTSMNAIAAAAGTTKPTLYTRFPTKEAVFRSVLGWAVQRTDWPVPEPPAPDLDNLEVALTTIARTALSRALNPSMIKLEQIAITYAERFPDIARRTHGTGFWPRKQLVTDLLVRHAEAGEIVAEEPDVLAELFLGMASGGPARLASFGIVHDPADQERHVQSAVALFLRSLRPD</sequence>
<name>A0A652YLP1_NOCGL</name>
<dbReference type="PANTHER" id="PTHR30055:SF146">
    <property type="entry name" value="HTH-TYPE TRANSCRIPTIONAL DUAL REGULATOR CECR"/>
    <property type="match status" value="1"/>
</dbReference>
<evidence type="ECO:0000259" key="4">
    <source>
        <dbReference type="PROSITE" id="PS50977"/>
    </source>
</evidence>
<feature type="DNA-binding region" description="H-T-H motif" evidence="2">
    <location>
        <begin position="52"/>
        <end position="71"/>
    </location>
</feature>
<accession>A0A652YLP1</accession>
<keyword evidence="1 2" id="KW-0238">DNA-binding</keyword>
<protein>
    <submittedName>
        <fullName evidence="5">TetR family transcriptional regulator</fullName>
    </submittedName>
</protein>
<dbReference type="SUPFAM" id="SSF46689">
    <property type="entry name" value="Homeodomain-like"/>
    <property type="match status" value="1"/>
</dbReference>
<organism evidence="5">
    <name type="scientific">Nocardia globerula</name>
    <dbReference type="NCBI Taxonomy" id="1818"/>
    <lineage>
        <taxon>Bacteria</taxon>
        <taxon>Bacillati</taxon>
        <taxon>Actinomycetota</taxon>
        <taxon>Actinomycetes</taxon>
        <taxon>Mycobacteriales</taxon>
        <taxon>Nocardiaceae</taxon>
        <taxon>Nocardia</taxon>
    </lineage>
</organism>
<dbReference type="Pfam" id="PF14246">
    <property type="entry name" value="TetR_C_7"/>
    <property type="match status" value="1"/>
</dbReference>
<dbReference type="InterPro" id="IPR001647">
    <property type="entry name" value="HTH_TetR"/>
</dbReference>
<dbReference type="PRINTS" id="PR00455">
    <property type="entry name" value="HTHTETR"/>
</dbReference>
<dbReference type="Gene3D" id="1.10.10.60">
    <property type="entry name" value="Homeodomain-like"/>
    <property type="match status" value="1"/>
</dbReference>
<dbReference type="PANTHER" id="PTHR30055">
    <property type="entry name" value="HTH-TYPE TRANSCRIPTIONAL REGULATOR RUTR"/>
    <property type="match status" value="1"/>
</dbReference>
<reference evidence="5" key="1">
    <citation type="submission" date="2019-07" db="EMBL/GenBank/DDBJ databases">
        <title>Genomic Encyclopedia of Type Strains, Phase IV (KMG-IV): sequencing the most valuable type-strain genomes for metagenomic binning, comparative biology and taxonomic classification.</title>
        <authorList>
            <person name="Goeker M."/>
        </authorList>
    </citation>
    <scope>NUCLEOTIDE SEQUENCE</scope>
    <source>
        <strain evidence="5">DSM 44596</strain>
    </source>
</reference>
<dbReference type="PROSITE" id="PS50977">
    <property type="entry name" value="HTH_TETR_2"/>
    <property type="match status" value="1"/>
</dbReference>
<dbReference type="InterPro" id="IPR050109">
    <property type="entry name" value="HTH-type_TetR-like_transc_reg"/>
</dbReference>
<dbReference type="AlphaFoldDB" id="A0A652YLP1"/>
<proteinExistence type="predicted"/>
<feature type="region of interest" description="Disordered" evidence="3">
    <location>
        <begin position="1"/>
        <end position="23"/>
    </location>
</feature>
<evidence type="ECO:0000256" key="2">
    <source>
        <dbReference type="PROSITE-ProRule" id="PRU00335"/>
    </source>
</evidence>
<dbReference type="EMBL" id="VNIQ01000006">
    <property type="protein sequence ID" value="TYQ02269.1"/>
    <property type="molecule type" value="Genomic_DNA"/>
</dbReference>
<evidence type="ECO:0000256" key="3">
    <source>
        <dbReference type="SAM" id="MobiDB-lite"/>
    </source>
</evidence>
<feature type="domain" description="HTH tetR-type" evidence="4">
    <location>
        <begin position="29"/>
        <end position="89"/>
    </location>
</feature>
<evidence type="ECO:0000313" key="5">
    <source>
        <dbReference type="EMBL" id="TYQ02269.1"/>
    </source>
</evidence>
<evidence type="ECO:0000256" key="1">
    <source>
        <dbReference type="ARBA" id="ARBA00023125"/>
    </source>
</evidence>
<dbReference type="Pfam" id="PF00440">
    <property type="entry name" value="TetR_N"/>
    <property type="match status" value="1"/>
</dbReference>
<dbReference type="InterPro" id="IPR009057">
    <property type="entry name" value="Homeodomain-like_sf"/>
</dbReference>
<dbReference type="InterPro" id="IPR039536">
    <property type="entry name" value="TetR_C_Proteobacteria"/>
</dbReference>
<dbReference type="Gene3D" id="1.10.357.10">
    <property type="entry name" value="Tetracycline Repressor, domain 2"/>
    <property type="match status" value="1"/>
</dbReference>